<dbReference type="InterPro" id="IPR000725">
    <property type="entry name" value="Olfact_rcpt"/>
</dbReference>
<comment type="subcellular location">
    <subcellularLocation>
        <location evidence="1 10">Cell membrane</location>
        <topology evidence="1 10">Multi-pass membrane protein</topology>
    </subcellularLocation>
</comment>
<keyword evidence="12" id="KW-1185">Reference proteome</keyword>
<dbReference type="CDD" id="cd15225">
    <property type="entry name" value="7tmA_OR10A-like"/>
    <property type="match status" value="1"/>
</dbReference>
<evidence type="ECO:0000313" key="12">
    <source>
        <dbReference type="Proteomes" id="UP000504612"/>
    </source>
</evidence>
<evidence type="ECO:0000256" key="2">
    <source>
        <dbReference type="ARBA" id="ARBA00022475"/>
    </source>
</evidence>
<evidence type="ECO:0000256" key="3">
    <source>
        <dbReference type="ARBA" id="ARBA00022606"/>
    </source>
</evidence>
<comment type="similarity">
    <text evidence="9">Belongs to the G-protein coupled receptor 1 family.</text>
</comment>
<dbReference type="GeneID" id="113423030"/>
<keyword evidence="9" id="KW-0675">Receptor</keyword>
<dbReference type="GO" id="GO:0005886">
    <property type="term" value="C:plasma membrane"/>
    <property type="evidence" value="ECO:0007669"/>
    <property type="project" value="UniProtKB-SubCell"/>
</dbReference>
<keyword evidence="4 9" id="KW-0812">Transmembrane</keyword>
<dbReference type="PROSITE" id="PS00237">
    <property type="entry name" value="G_PROTEIN_RECEP_F1_1"/>
    <property type="match status" value="1"/>
</dbReference>
<evidence type="ECO:0000256" key="10">
    <source>
        <dbReference type="RuleBase" id="RU363047"/>
    </source>
</evidence>
<dbReference type="PRINTS" id="PR00245">
    <property type="entry name" value="OLFACTORYR"/>
</dbReference>
<keyword evidence="7 10" id="KW-0472">Membrane</keyword>
<keyword evidence="6 10" id="KW-1133">Transmembrane helix</keyword>
<dbReference type="GO" id="GO:0004930">
    <property type="term" value="F:G protein-coupled receptor activity"/>
    <property type="evidence" value="ECO:0007669"/>
    <property type="project" value="UniProtKB-KW"/>
</dbReference>
<protein>
    <recommendedName>
        <fullName evidence="10">Olfactory receptor</fullName>
    </recommendedName>
</protein>
<keyword evidence="2 10" id="KW-1003">Cell membrane</keyword>
<dbReference type="KEGG" id="nss:113423030"/>
<feature type="transmembrane region" description="Helical" evidence="10">
    <location>
        <begin position="332"/>
        <end position="351"/>
    </location>
</feature>
<accession>A0A6J1V9S2</accession>
<evidence type="ECO:0000256" key="9">
    <source>
        <dbReference type="RuleBase" id="RU000688"/>
    </source>
</evidence>
<evidence type="ECO:0000256" key="7">
    <source>
        <dbReference type="ARBA" id="ARBA00023136"/>
    </source>
</evidence>
<keyword evidence="5 10" id="KW-0552">Olfaction</keyword>
<feature type="transmembrane region" description="Helical" evidence="10">
    <location>
        <begin position="161"/>
        <end position="179"/>
    </location>
</feature>
<keyword evidence="8 9" id="KW-0807">Transducer</keyword>
<proteinExistence type="inferred from homology"/>
<dbReference type="PRINTS" id="PR00237">
    <property type="entry name" value="GPCRRHODOPSN"/>
</dbReference>
<evidence type="ECO:0000256" key="8">
    <source>
        <dbReference type="ARBA" id="ARBA00023224"/>
    </source>
</evidence>
<feature type="transmembrane region" description="Helical" evidence="10">
    <location>
        <begin position="120"/>
        <end position="141"/>
    </location>
</feature>
<name>A0A6J1V9S2_9SAUR</name>
<evidence type="ECO:0000313" key="13">
    <source>
        <dbReference type="RefSeq" id="XP_026540032.1"/>
    </source>
</evidence>
<dbReference type="GO" id="GO:0004984">
    <property type="term" value="F:olfactory receptor activity"/>
    <property type="evidence" value="ECO:0007669"/>
    <property type="project" value="InterPro"/>
</dbReference>
<dbReference type="InterPro" id="IPR000276">
    <property type="entry name" value="GPCR_Rhodpsn"/>
</dbReference>
<dbReference type="Gene3D" id="1.20.1070.10">
    <property type="entry name" value="Rhodopsin 7-helix transmembrane proteins"/>
    <property type="match status" value="1"/>
</dbReference>
<evidence type="ECO:0000259" key="11">
    <source>
        <dbReference type="PROSITE" id="PS50262"/>
    </source>
</evidence>
<dbReference type="InterPro" id="IPR017452">
    <property type="entry name" value="GPCR_Rhodpsn_7TM"/>
</dbReference>
<reference evidence="13" key="1">
    <citation type="submission" date="2025-08" db="UniProtKB">
        <authorList>
            <consortium name="RefSeq"/>
        </authorList>
    </citation>
    <scope>IDENTIFICATION</scope>
</reference>
<dbReference type="SUPFAM" id="SSF81321">
    <property type="entry name" value="Family A G protein-coupled receptor-like"/>
    <property type="match status" value="1"/>
</dbReference>
<evidence type="ECO:0000256" key="4">
    <source>
        <dbReference type="ARBA" id="ARBA00022692"/>
    </source>
</evidence>
<dbReference type="RefSeq" id="XP_026540032.1">
    <property type="nucleotide sequence ID" value="XM_026684247.1"/>
</dbReference>
<keyword evidence="9" id="KW-0297">G-protein coupled receptor</keyword>
<gene>
    <name evidence="13" type="primary">LOC113423030</name>
</gene>
<feature type="transmembrane region" description="Helical" evidence="10">
    <location>
        <begin position="263"/>
        <end position="280"/>
    </location>
</feature>
<feature type="transmembrane region" description="Helical" evidence="10">
    <location>
        <begin position="300"/>
        <end position="320"/>
    </location>
</feature>
<feature type="transmembrane region" description="Helical" evidence="10">
    <location>
        <begin position="84"/>
        <end position="108"/>
    </location>
</feature>
<evidence type="ECO:0000256" key="6">
    <source>
        <dbReference type="ARBA" id="ARBA00022989"/>
    </source>
</evidence>
<dbReference type="Proteomes" id="UP000504612">
    <property type="component" value="Unplaced"/>
</dbReference>
<evidence type="ECO:0000256" key="5">
    <source>
        <dbReference type="ARBA" id="ARBA00022725"/>
    </source>
</evidence>
<sequence>MAWMSGDLVEDVTEAEIIPNSWADHNPLRINWKGSIIQNTEIQKYTEKPLRVATLKMNAELARPWENKSAVNEFVLLGFHEHPVLFFAAFLVIYLTVVLGNGLVVIVTTRDPALHTPMYFFLRSLSGLEVCYTSVTLPKMIASLATGDHSISLKACASQMFFMLFLGGAECFLLTAMAYDRYLAICLPLHYMTIMNQRMLIGLVSGSFVLSLPMQLIQIGLIFSLPFCGPNEMDHFFCDMPAVLSLACSDVSTNELVVYMENVIFALIPLVVILTSYFYIARSILHMPSAMGRQKAFSTCSSHVIVVSLFYGSGMLVYLHPQTTASIKIDKLLSLLYTVIIPLCNPLIYTLKNKEVKDALKRLFSNK</sequence>
<organism evidence="12 13">
    <name type="scientific">Notechis scutatus</name>
    <name type="common">mainland tiger snake</name>
    <dbReference type="NCBI Taxonomy" id="8663"/>
    <lineage>
        <taxon>Eukaryota</taxon>
        <taxon>Metazoa</taxon>
        <taxon>Chordata</taxon>
        <taxon>Craniata</taxon>
        <taxon>Vertebrata</taxon>
        <taxon>Euteleostomi</taxon>
        <taxon>Lepidosauria</taxon>
        <taxon>Squamata</taxon>
        <taxon>Bifurcata</taxon>
        <taxon>Unidentata</taxon>
        <taxon>Episquamata</taxon>
        <taxon>Toxicofera</taxon>
        <taxon>Serpentes</taxon>
        <taxon>Colubroidea</taxon>
        <taxon>Elapidae</taxon>
        <taxon>Hydrophiinae</taxon>
        <taxon>Notechis</taxon>
    </lineage>
</organism>
<dbReference type="Pfam" id="PF13853">
    <property type="entry name" value="7tm_4"/>
    <property type="match status" value="1"/>
</dbReference>
<dbReference type="PANTHER" id="PTHR26453">
    <property type="entry name" value="OLFACTORY RECEPTOR"/>
    <property type="match status" value="1"/>
</dbReference>
<dbReference type="AlphaFoldDB" id="A0A6J1V9S2"/>
<evidence type="ECO:0000256" key="1">
    <source>
        <dbReference type="ARBA" id="ARBA00004651"/>
    </source>
</evidence>
<dbReference type="PROSITE" id="PS50262">
    <property type="entry name" value="G_PROTEIN_RECEP_F1_2"/>
    <property type="match status" value="1"/>
</dbReference>
<feature type="domain" description="G-protein coupled receptors family 1 profile" evidence="11">
    <location>
        <begin position="100"/>
        <end position="349"/>
    </location>
</feature>
<dbReference type="FunFam" id="1.20.1070.10:FF:000001">
    <property type="entry name" value="Olfactory receptor"/>
    <property type="match status" value="1"/>
</dbReference>
<keyword evidence="3 10" id="KW-0716">Sensory transduction</keyword>
<feature type="transmembrane region" description="Helical" evidence="10">
    <location>
        <begin position="200"/>
        <end position="223"/>
    </location>
</feature>